<comment type="pathway">
    <text evidence="1 8">Carbohydrate acid metabolism; D-gluconate degradation.</text>
</comment>
<keyword evidence="10" id="KW-1185">Reference proteome</keyword>
<dbReference type="InterPro" id="IPR027417">
    <property type="entry name" value="P-loop_NTPase"/>
</dbReference>
<keyword evidence="3 8" id="KW-0808">Transferase</keyword>
<comment type="similarity">
    <text evidence="2 8">Belongs to the gluconokinase GntK/GntV family.</text>
</comment>
<evidence type="ECO:0000313" key="9">
    <source>
        <dbReference type="EMBL" id="GMR59084.1"/>
    </source>
</evidence>
<dbReference type="GO" id="GO:0005737">
    <property type="term" value="C:cytoplasm"/>
    <property type="evidence" value="ECO:0007669"/>
    <property type="project" value="TreeGrafter"/>
</dbReference>
<accession>A0AAN5IC03</accession>
<dbReference type="FunFam" id="3.40.50.300:FF:000522">
    <property type="entry name" value="Gluconokinase"/>
    <property type="match status" value="1"/>
</dbReference>
<organism evidence="9 10">
    <name type="scientific">Pristionchus mayeri</name>
    <dbReference type="NCBI Taxonomy" id="1317129"/>
    <lineage>
        <taxon>Eukaryota</taxon>
        <taxon>Metazoa</taxon>
        <taxon>Ecdysozoa</taxon>
        <taxon>Nematoda</taxon>
        <taxon>Chromadorea</taxon>
        <taxon>Rhabditida</taxon>
        <taxon>Rhabditina</taxon>
        <taxon>Diplogasteromorpha</taxon>
        <taxon>Diplogasteroidea</taxon>
        <taxon>Neodiplogasteridae</taxon>
        <taxon>Pristionchus</taxon>
    </lineage>
</organism>
<evidence type="ECO:0000256" key="4">
    <source>
        <dbReference type="ARBA" id="ARBA00022741"/>
    </source>
</evidence>
<dbReference type="GO" id="GO:0005975">
    <property type="term" value="P:carbohydrate metabolic process"/>
    <property type="evidence" value="ECO:0007669"/>
    <property type="project" value="InterPro"/>
</dbReference>
<comment type="catalytic activity">
    <reaction evidence="7 8">
        <text>D-gluconate + ATP = 6-phospho-D-gluconate + ADP + H(+)</text>
        <dbReference type="Rhea" id="RHEA:19433"/>
        <dbReference type="ChEBI" id="CHEBI:15378"/>
        <dbReference type="ChEBI" id="CHEBI:18391"/>
        <dbReference type="ChEBI" id="CHEBI:30616"/>
        <dbReference type="ChEBI" id="CHEBI:58759"/>
        <dbReference type="ChEBI" id="CHEBI:456216"/>
        <dbReference type="EC" id="2.7.1.12"/>
    </reaction>
</comment>
<evidence type="ECO:0000256" key="7">
    <source>
        <dbReference type="ARBA" id="ARBA00048090"/>
    </source>
</evidence>
<protein>
    <recommendedName>
        <fullName evidence="8">Gluconokinase</fullName>
        <ecNumber evidence="8">2.7.1.12</ecNumber>
    </recommendedName>
</protein>
<dbReference type="AlphaFoldDB" id="A0AAN5IC03"/>
<dbReference type="Gene3D" id="3.40.50.300">
    <property type="entry name" value="P-loop containing nucleotide triphosphate hydrolases"/>
    <property type="match status" value="1"/>
</dbReference>
<dbReference type="CDD" id="cd02021">
    <property type="entry name" value="GntK"/>
    <property type="match status" value="1"/>
</dbReference>
<evidence type="ECO:0000256" key="5">
    <source>
        <dbReference type="ARBA" id="ARBA00022777"/>
    </source>
</evidence>
<sequence length="166" mass="19152">MQMNWDTVVIMGVSGCGKSSVAEEISRRSQWAMIEGDRFHSVENIEKMKKGIPLDDFDRFPWLKSIREEISRYATVIVSCSALKQSYRQILGEGRISLFVFLDVSKEDLLRRLETRNGHFFPTSLLDSQLSSLQRPTEEENALTITVQQFTPIESIVDRILEYLKC</sequence>
<keyword evidence="5 8" id="KW-0418">Kinase</keyword>
<evidence type="ECO:0000256" key="1">
    <source>
        <dbReference type="ARBA" id="ARBA00004875"/>
    </source>
</evidence>
<evidence type="ECO:0000256" key="6">
    <source>
        <dbReference type="ARBA" id="ARBA00022840"/>
    </source>
</evidence>
<evidence type="ECO:0000313" key="10">
    <source>
        <dbReference type="Proteomes" id="UP001328107"/>
    </source>
</evidence>
<comment type="caution">
    <text evidence="9">The sequence shown here is derived from an EMBL/GenBank/DDBJ whole genome shotgun (WGS) entry which is preliminary data.</text>
</comment>
<dbReference type="GO" id="GO:0005524">
    <property type="term" value="F:ATP binding"/>
    <property type="evidence" value="ECO:0007669"/>
    <property type="project" value="UniProtKB-KW"/>
</dbReference>
<dbReference type="PRINTS" id="PR01100">
    <property type="entry name" value="SHIKIMTKNASE"/>
</dbReference>
<name>A0AAN5IC03_9BILA</name>
<gene>
    <name evidence="9" type="ORF">PMAYCL1PPCAC_29279</name>
</gene>
<dbReference type="InterPro" id="IPR006001">
    <property type="entry name" value="Therm_gnt_kin"/>
</dbReference>
<dbReference type="SUPFAM" id="SSF52540">
    <property type="entry name" value="P-loop containing nucleoside triphosphate hydrolases"/>
    <property type="match status" value="1"/>
</dbReference>
<dbReference type="GO" id="GO:0046316">
    <property type="term" value="F:gluconokinase activity"/>
    <property type="evidence" value="ECO:0007669"/>
    <property type="project" value="UniProtKB-EC"/>
</dbReference>
<evidence type="ECO:0000256" key="2">
    <source>
        <dbReference type="ARBA" id="ARBA00008420"/>
    </source>
</evidence>
<keyword evidence="4 8" id="KW-0547">Nucleotide-binding</keyword>
<dbReference type="InterPro" id="IPR031322">
    <property type="entry name" value="Shikimate/glucono_kinase"/>
</dbReference>
<dbReference type="EC" id="2.7.1.12" evidence="8"/>
<reference evidence="10" key="1">
    <citation type="submission" date="2022-10" db="EMBL/GenBank/DDBJ databases">
        <title>Genome assembly of Pristionchus species.</title>
        <authorList>
            <person name="Yoshida K."/>
            <person name="Sommer R.J."/>
        </authorList>
    </citation>
    <scope>NUCLEOTIDE SEQUENCE [LARGE SCALE GENOMIC DNA]</scope>
    <source>
        <strain evidence="10">RS5460</strain>
    </source>
</reference>
<keyword evidence="6 8" id="KW-0067">ATP-binding</keyword>
<evidence type="ECO:0000256" key="3">
    <source>
        <dbReference type="ARBA" id="ARBA00022679"/>
    </source>
</evidence>
<dbReference type="NCBIfam" id="TIGR01313">
    <property type="entry name" value="therm_gnt_kin"/>
    <property type="match status" value="1"/>
</dbReference>
<dbReference type="PANTHER" id="PTHR43442">
    <property type="entry name" value="GLUCONOKINASE-RELATED"/>
    <property type="match status" value="1"/>
</dbReference>
<dbReference type="Proteomes" id="UP001328107">
    <property type="component" value="Unassembled WGS sequence"/>
</dbReference>
<dbReference type="EMBL" id="BTRK01000006">
    <property type="protein sequence ID" value="GMR59084.1"/>
    <property type="molecule type" value="Genomic_DNA"/>
</dbReference>
<dbReference type="Pfam" id="PF01202">
    <property type="entry name" value="SKI"/>
    <property type="match status" value="1"/>
</dbReference>
<proteinExistence type="inferred from homology"/>
<dbReference type="PANTHER" id="PTHR43442:SF3">
    <property type="entry name" value="GLUCONOKINASE-RELATED"/>
    <property type="match status" value="1"/>
</dbReference>
<evidence type="ECO:0000256" key="8">
    <source>
        <dbReference type="RuleBase" id="RU363066"/>
    </source>
</evidence>